<feature type="binding site" evidence="9">
    <location>
        <position position="136"/>
    </location>
    <ligand>
        <name>Zn(2+)</name>
        <dbReference type="ChEBI" id="CHEBI:29105"/>
        <note>catalytic</note>
    </ligand>
</feature>
<feature type="binding site" evidence="9">
    <location>
        <position position="142"/>
    </location>
    <ligand>
        <name>Zn(2+)</name>
        <dbReference type="ChEBI" id="CHEBI:29105"/>
        <note>catalytic</note>
    </ligand>
</feature>
<dbReference type="Gene3D" id="3.40.390.30">
    <property type="entry name" value="Metalloproteases ('zincins'), catalytic domain"/>
    <property type="match status" value="1"/>
</dbReference>
<keyword evidence="2 9" id="KW-0690">Ribosome biogenesis</keyword>
<evidence type="ECO:0000256" key="1">
    <source>
        <dbReference type="ARBA" id="ARBA00010875"/>
    </source>
</evidence>
<evidence type="ECO:0000256" key="4">
    <source>
        <dbReference type="ARBA" id="ARBA00022722"/>
    </source>
</evidence>
<comment type="cofactor">
    <cofactor evidence="9">
        <name>Zn(2+)</name>
        <dbReference type="ChEBI" id="CHEBI:29105"/>
    </cofactor>
    <text evidence="9">Binds 1 zinc ion.</text>
</comment>
<sequence length="166" mass="19301">MTLEFENESGTELGLPLEETARMVIEAALDELKCPYEAEVSLLITDNARIQEMNRQFRQIDRPTDVLSFPMIQFDQPGDFSFLEEEEPEECFNPETGELVLGDIVISAEKVLEQAEEYGHSVKREYAFLIVHSVLHLTGYDHMVPEEAEWMEQRQRQILEQLHITR</sequence>
<comment type="caution">
    <text evidence="10">The sequence shown here is derived from an EMBL/GenBank/DDBJ whole genome shotgun (WGS) entry which is preliminary data.</text>
</comment>
<dbReference type="PANTHER" id="PTHR46986">
    <property type="entry name" value="ENDORIBONUCLEASE YBEY, CHLOROPLASTIC"/>
    <property type="match status" value="1"/>
</dbReference>
<reference evidence="10" key="1">
    <citation type="submission" date="2020-10" db="EMBL/GenBank/DDBJ databases">
        <authorList>
            <person name="Gilroy R."/>
        </authorList>
    </citation>
    <scope>NUCLEOTIDE SEQUENCE</scope>
    <source>
        <strain evidence="10">ChiBcec6-7307</strain>
    </source>
</reference>
<feature type="binding site" evidence="9">
    <location>
        <position position="132"/>
    </location>
    <ligand>
        <name>Zn(2+)</name>
        <dbReference type="ChEBI" id="CHEBI:29105"/>
        <note>catalytic</note>
    </ligand>
</feature>
<name>A0A9D1NXG9_9FIRM</name>
<dbReference type="SUPFAM" id="SSF55486">
    <property type="entry name" value="Metalloproteases ('zincins'), catalytic domain"/>
    <property type="match status" value="1"/>
</dbReference>
<dbReference type="Pfam" id="PF02130">
    <property type="entry name" value="YbeY"/>
    <property type="match status" value="1"/>
</dbReference>
<evidence type="ECO:0000313" key="11">
    <source>
        <dbReference type="Proteomes" id="UP000886889"/>
    </source>
</evidence>
<accession>A0A9D1NXG9</accession>
<evidence type="ECO:0000256" key="5">
    <source>
        <dbReference type="ARBA" id="ARBA00022723"/>
    </source>
</evidence>
<dbReference type="HAMAP" id="MF_00009">
    <property type="entry name" value="Endoribonucl_YbeY"/>
    <property type="match status" value="1"/>
</dbReference>
<gene>
    <name evidence="9 10" type="primary">ybeY</name>
    <name evidence="10" type="ORF">IAC80_00465</name>
</gene>
<keyword evidence="6 9" id="KW-0255">Endonuclease</keyword>
<dbReference type="GO" id="GO:0005737">
    <property type="term" value="C:cytoplasm"/>
    <property type="evidence" value="ECO:0007669"/>
    <property type="project" value="UniProtKB-SubCell"/>
</dbReference>
<evidence type="ECO:0000256" key="3">
    <source>
        <dbReference type="ARBA" id="ARBA00022552"/>
    </source>
</evidence>
<reference evidence="10" key="2">
    <citation type="journal article" date="2021" name="PeerJ">
        <title>Extensive microbial diversity within the chicken gut microbiome revealed by metagenomics and culture.</title>
        <authorList>
            <person name="Gilroy R."/>
            <person name="Ravi A."/>
            <person name="Getino M."/>
            <person name="Pursley I."/>
            <person name="Horton D.L."/>
            <person name="Alikhan N.F."/>
            <person name="Baker D."/>
            <person name="Gharbi K."/>
            <person name="Hall N."/>
            <person name="Watson M."/>
            <person name="Adriaenssens E.M."/>
            <person name="Foster-Nyarko E."/>
            <person name="Jarju S."/>
            <person name="Secka A."/>
            <person name="Antonio M."/>
            <person name="Oren A."/>
            <person name="Chaudhuri R.R."/>
            <person name="La Ragione R."/>
            <person name="Hildebrand F."/>
            <person name="Pallen M.J."/>
        </authorList>
    </citation>
    <scope>NUCLEOTIDE SEQUENCE</scope>
    <source>
        <strain evidence="10">ChiBcec6-7307</strain>
    </source>
</reference>
<evidence type="ECO:0000256" key="7">
    <source>
        <dbReference type="ARBA" id="ARBA00022801"/>
    </source>
</evidence>
<dbReference type="PANTHER" id="PTHR46986:SF1">
    <property type="entry name" value="ENDORIBONUCLEASE YBEY, CHLOROPLASTIC"/>
    <property type="match status" value="1"/>
</dbReference>
<dbReference type="GO" id="GO:0006364">
    <property type="term" value="P:rRNA processing"/>
    <property type="evidence" value="ECO:0007669"/>
    <property type="project" value="UniProtKB-UniRule"/>
</dbReference>
<comment type="similarity">
    <text evidence="1 9">Belongs to the endoribonuclease YbeY family.</text>
</comment>
<dbReference type="GO" id="GO:0004222">
    <property type="term" value="F:metalloendopeptidase activity"/>
    <property type="evidence" value="ECO:0007669"/>
    <property type="project" value="InterPro"/>
</dbReference>
<keyword evidence="9" id="KW-0963">Cytoplasm</keyword>
<evidence type="ECO:0000256" key="6">
    <source>
        <dbReference type="ARBA" id="ARBA00022759"/>
    </source>
</evidence>
<dbReference type="EMBL" id="DVOS01000005">
    <property type="protein sequence ID" value="HIV22387.1"/>
    <property type="molecule type" value="Genomic_DNA"/>
</dbReference>
<keyword evidence="5 9" id="KW-0479">Metal-binding</keyword>
<dbReference type="AlphaFoldDB" id="A0A9D1NXG9"/>
<dbReference type="InterPro" id="IPR023091">
    <property type="entry name" value="MetalPrtase_cat_dom_sf_prd"/>
</dbReference>
<dbReference type="GO" id="GO:0008270">
    <property type="term" value="F:zinc ion binding"/>
    <property type="evidence" value="ECO:0007669"/>
    <property type="project" value="UniProtKB-UniRule"/>
</dbReference>
<dbReference type="GO" id="GO:0004521">
    <property type="term" value="F:RNA endonuclease activity"/>
    <property type="evidence" value="ECO:0007669"/>
    <property type="project" value="UniProtKB-UniRule"/>
</dbReference>
<evidence type="ECO:0000256" key="8">
    <source>
        <dbReference type="ARBA" id="ARBA00022833"/>
    </source>
</evidence>
<keyword evidence="3 9" id="KW-0698">rRNA processing</keyword>
<proteinExistence type="inferred from homology"/>
<keyword evidence="8 9" id="KW-0862">Zinc</keyword>
<dbReference type="InterPro" id="IPR002036">
    <property type="entry name" value="YbeY"/>
</dbReference>
<dbReference type="NCBIfam" id="TIGR00043">
    <property type="entry name" value="rRNA maturation RNase YbeY"/>
    <property type="match status" value="1"/>
</dbReference>
<organism evidence="10 11">
    <name type="scientific">Candidatus Merdiplasma excrementigallinarum</name>
    <dbReference type="NCBI Taxonomy" id="2840864"/>
    <lineage>
        <taxon>Bacteria</taxon>
        <taxon>Bacillati</taxon>
        <taxon>Bacillota</taxon>
        <taxon>Clostridia</taxon>
        <taxon>Lachnospirales</taxon>
        <taxon>Lachnospiraceae</taxon>
        <taxon>Lachnospiraceae incertae sedis</taxon>
        <taxon>Candidatus Merdiplasma</taxon>
    </lineage>
</organism>
<keyword evidence="7 9" id="KW-0378">Hydrolase</keyword>
<dbReference type="EC" id="3.1.-.-" evidence="9"/>
<comment type="function">
    <text evidence="9">Single strand-specific metallo-endoribonuclease involved in late-stage 70S ribosome quality control and in maturation of the 3' terminus of the 16S rRNA.</text>
</comment>
<dbReference type="Proteomes" id="UP000886889">
    <property type="component" value="Unassembled WGS sequence"/>
</dbReference>
<protein>
    <recommendedName>
        <fullName evidence="9">Endoribonuclease YbeY</fullName>
        <ecNumber evidence="9">3.1.-.-</ecNumber>
    </recommendedName>
</protein>
<evidence type="ECO:0000256" key="9">
    <source>
        <dbReference type="HAMAP-Rule" id="MF_00009"/>
    </source>
</evidence>
<evidence type="ECO:0000256" key="2">
    <source>
        <dbReference type="ARBA" id="ARBA00022517"/>
    </source>
</evidence>
<comment type="subcellular location">
    <subcellularLocation>
        <location evidence="9">Cytoplasm</location>
    </subcellularLocation>
</comment>
<evidence type="ECO:0000313" key="10">
    <source>
        <dbReference type="EMBL" id="HIV22387.1"/>
    </source>
</evidence>
<keyword evidence="4 9" id="KW-0540">Nuclease</keyword>